<name>A0A1G6ZQ40_9GAMM</name>
<dbReference type="Pfam" id="PF07963">
    <property type="entry name" value="N_methyl"/>
    <property type="match status" value="1"/>
</dbReference>
<dbReference type="NCBIfam" id="TIGR02532">
    <property type="entry name" value="IV_pilin_GFxxxE"/>
    <property type="match status" value="1"/>
</dbReference>
<keyword evidence="3" id="KW-1185">Reference proteome</keyword>
<evidence type="ECO:0000313" key="3">
    <source>
        <dbReference type="Proteomes" id="UP000199603"/>
    </source>
</evidence>
<dbReference type="PROSITE" id="PS00409">
    <property type="entry name" value="PROKAR_NTER_METHYL"/>
    <property type="match status" value="1"/>
</dbReference>
<dbReference type="EMBL" id="FNAG01000015">
    <property type="protein sequence ID" value="SDE04612.1"/>
    <property type="molecule type" value="Genomic_DNA"/>
</dbReference>
<protein>
    <submittedName>
        <fullName evidence="2">Prepilin-type N-terminal cleavage/methylation domain-containing protein</fullName>
    </submittedName>
</protein>
<sequence>MQRLRGFTLVETIIVVALIAVALTISLSVLTTRGKEQQAERLVNQASTEMAMLARATTSYFTADRVATLTVNAVAELQVATLITEGLLPANFALRGGVLGTSVFGQRYQIRFMRVAATSTTPTVAAFVVTETGVPAVASLSRAGIPNSVDGILNLKTRIAARISEEHNLSTGAIPANSRTVQGGFRGFTKDLTAFIPTVPTQALVAVLGNFSDLSSTVQLPGPPGGNSGSLQCNIINGVSGTCFRNRFGSWQSTPCWGQSALDAGTHYREPTLPANSVNVVRIPICGAGLNIVSTGVAGVALTTATGTRNYQVTLPTCTDGFGNQYPEATGTTSETIQSLRLNDTTVFEEVCGMSVFTRNFTTCQPINQGTLTDAGRVLQTVPVTTTTINGTQTWNPLAPMAGNTRSTGDASTRGHWFYCIAN</sequence>
<dbReference type="STRING" id="265719.SAMN04488509_11524"/>
<dbReference type="InterPro" id="IPR012902">
    <property type="entry name" value="N_methyl_site"/>
</dbReference>
<keyword evidence="1" id="KW-0812">Transmembrane</keyword>
<evidence type="ECO:0000256" key="1">
    <source>
        <dbReference type="SAM" id="Phobius"/>
    </source>
</evidence>
<accession>A0A1G6ZQ40</accession>
<organism evidence="2 3">
    <name type="scientific">Aquimonas voraii</name>
    <dbReference type="NCBI Taxonomy" id="265719"/>
    <lineage>
        <taxon>Bacteria</taxon>
        <taxon>Pseudomonadati</taxon>
        <taxon>Pseudomonadota</taxon>
        <taxon>Gammaproteobacteria</taxon>
        <taxon>Lysobacterales</taxon>
        <taxon>Lysobacteraceae</taxon>
        <taxon>Aquimonas</taxon>
    </lineage>
</organism>
<reference evidence="2 3" key="1">
    <citation type="submission" date="2016-10" db="EMBL/GenBank/DDBJ databases">
        <authorList>
            <person name="de Groot N.N."/>
        </authorList>
    </citation>
    <scope>NUCLEOTIDE SEQUENCE [LARGE SCALE GENOMIC DNA]</scope>
    <source>
        <strain evidence="2 3">DSM 16957</strain>
    </source>
</reference>
<dbReference type="AlphaFoldDB" id="A0A1G6ZQ40"/>
<keyword evidence="1" id="KW-1133">Transmembrane helix</keyword>
<feature type="transmembrane region" description="Helical" evidence="1">
    <location>
        <begin position="7"/>
        <end position="30"/>
    </location>
</feature>
<proteinExistence type="predicted"/>
<gene>
    <name evidence="2" type="ORF">SAMN04488509_11524</name>
</gene>
<evidence type="ECO:0000313" key="2">
    <source>
        <dbReference type="EMBL" id="SDE04612.1"/>
    </source>
</evidence>
<dbReference type="Proteomes" id="UP000199603">
    <property type="component" value="Unassembled WGS sequence"/>
</dbReference>
<keyword evidence="1" id="KW-0472">Membrane</keyword>
<dbReference type="RefSeq" id="WP_176764243.1">
    <property type="nucleotide sequence ID" value="NZ_FNAG01000015.1"/>
</dbReference>